<dbReference type="Gene3D" id="3.50.50.60">
    <property type="entry name" value="FAD/NAD(P)-binding domain"/>
    <property type="match status" value="2"/>
</dbReference>
<comment type="similarity">
    <text evidence="2">Belongs to the class-III pyridine nucleotide-disulfide oxidoreductase family.</text>
</comment>
<evidence type="ECO:0000256" key="5">
    <source>
        <dbReference type="ARBA" id="ARBA00023002"/>
    </source>
</evidence>
<keyword evidence="9" id="KW-1185">Reference proteome</keyword>
<dbReference type="SMART" id="SM00450">
    <property type="entry name" value="RHOD"/>
    <property type="match status" value="1"/>
</dbReference>
<dbReference type="Pfam" id="PF02852">
    <property type="entry name" value="Pyr_redox_dim"/>
    <property type="match status" value="1"/>
</dbReference>
<dbReference type="PANTHER" id="PTHR43429:SF1">
    <property type="entry name" value="NAD(P)H SULFUR OXIDOREDUCTASE (COA-DEPENDENT)"/>
    <property type="match status" value="1"/>
</dbReference>
<dbReference type="PRINTS" id="PR00411">
    <property type="entry name" value="PNDRDTASEI"/>
</dbReference>
<evidence type="ECO:0000256" key="1">
    <source>
        <dbReference type="ARBA" id="ARBA00001974"/>
    </source>
</evidence>
<dbReference type="OrthoDB" id="9769238at2"/>
<dbReference type="SUPFAM" id="SSF51905">
    <property type="entry name" value="FAD/NAD(P)-binding domain"/>
    <property type="match status" value="1"/>
</dbReference>
<dbReference type="InterPro" id="IPR050260">
    <property type="entry name" value="FAD-bd_OxRdtase"/>
</dbReference>
<keyword evidence="4" id="KW-0274">FAD</keyword>
<dbReference type="AlphaFoldDB" id="A0A4Y6Q2J3"/>
<dbReference type="Pfam" id="PF00581">
    <property type="entry name" value="Rhodanese"/>
    <property type="match status" value="1"/>
</dbReference>
<sequence length="559" mass="59688">MTQHPEESKHRTVVIVGGVAGGASCAARLRRLDENAQIIMVERGPHISFANCGLPYHLSGVIEERDSLLVQTPESFKARYGVDVRVLTEVVDIDRDAKTVELRDVDTDARSTLAYDQLVLSPGATPFIPPIPGADLPQVHVLRNIPDMDRILAACNDEQPAHVTVVGAGFIGLEVAENLEHRGIDVTVVEMAAQVMPNLDREMAAALSDACARHGVEVLTSTRVNAIEEDGERLAVQTLDGPTVATDLVVMAVGVRPAVELAKAADLTLGERGGIRVDETLRTSDPDIFAIGDAVEVTHRVTGQTGFMPLAGPANRQGRLVADIIGGLERTYGGPLGTSIIKVFDTVSACTGMSEGLAKRLDLDHRVAWISGSSHASYFPGAENITLKAIFDPTDGKLLGAQGYGRDGVDKRIDVLATAIAAGMTVDALEELDLAYAPPFSSAKDPVNHLGAVAAGMLAGAHPTIAWNEVAELGDDVKLVDVRTEKEYAAGTIPGAVNIPLDNLRERLDELDRDVPIVINCKRGKRGYLAVRILLQHGFEARNLLGGYCLWSMAVGDDR</sequence>
<dbReference type="InterPro" id="IPR001763">
    <property type="entry name" value="Rhodanese-like_dom"/>
</dbReference>
<reference evidence="8 9" key="1">
    <citation type="submission" date="2019-06" db="EMBL/GenBank/DDBJ databases">
        <title>Persicimonas caeni gen. nov., sp. nov., a predatory bacterium isolated from solar saltern.</title>
        <authorList>
            <person name="Wang S."/>
        </authorList>
    </citation>
    <scope>NUCLEOTIDE SEQUENCE [LARGE SCALE GENOMIC DNA]</scope>
    <source>
        <strain evidence="8 9">YN101</strain>
    </source>
</reference>
<evidence type="ECO:0000313" key="8">
    <source>
        <dbReference type="EMBL" id="QDG54808.1"/>
    </source>
</evidence>
<evidence type="ECO:0000313" key="9">
    <source>
        <dbReference type="Proteomes" id="UP000315995"/>
    </source>
</evidence>
<name>A0A4Y6Q2J3_PERCE</name>
<dbReference type="PRINTS" id="PR00368">
    <property type="entry name" value="FADPNR"/>
</dbReference>
<comment type="cofactor">
    <cofactor evidence="1">
        <name>FAD</name>
        <dbReference type="ChEBI" id="CHEBI:57692"/>
    </cofactor>
</comment>
<keyword evidence="6" id="KW-0676">Redox-active center</keyword>
<dbReference type="PROSITE" id="PS50206">
    <property type="entry name" value="RHODANESE_3"/>
    <property type="match status" value="1"/>
</dbReference>
<organism evidence="8 9">
    <name type="scientific">Persicimonas caeni</name>
    <dbReference type="NCBI Taxonomy" id="2292766"/>
    <lineage>
        <taxon>Bacteria</taxon>
        <taxon>Deltaproteobacteria</taxon>
        <taxon>Bradymonadales</taxon>
        <taxon>Bradymonadaceae</taxon>
        <taxon>Persicimonas</taxon>
    </lineage>
</organism>
<keyword evidence="5" id="KW-0560">Oxidoreductase</keyword>
<accession>A0A4Y6Q2J3</accession>
<dbReference type="Gene3D" id="3.40.250.10">
    <property type="entry name" value="Rhodanese-like domain"/>
    <property type="match status" value="1"/>
</dbReference>
<feature type="domain" description="Rhodanese" evidence="7">
    <location>
        <begin position="473"/>
        <end position="556"/>
    </location>
</feature>
<gene>
    <name evidence="8" type="ORF">FIV42_00025</name>
</gene>
<dbReference type="Pfam" id="PF07992">
    <property type="entry name" value="Pyr_redox_2"/>
    <property type="match status" value="1"/>
</dbReference>
<accession>A0A5B8YDT4</accession>
<dbReference type="InterPro" id="IPR004099">
    <property type="entry name" value="Pyr_nucl-diS_OxRdtase_dimer"/>
</dbReference>
<evidence type="ECO:0000256" key="6">
    <source>
        <dbReference type="ARBA" id="ARBA00023284"/>
    </source>
</evidence>
<protein>
    <submittedName>
        <fullName evidence="8">CoA-disulfide reductase</fullName>
    </submittedName>
</protein>
<evidence type="ECO:0000256" key="2">
    <source>
        <dbReference type="ARBA" id="ARBA00009130"/>
    </source>
</evidence>
<keyword evidence="3" id="KW-0285">Flavoprotein</keyword>
<evidence type="ECO:0000256" key="4">
    <source>
        <dbReference type="ARBA" id="ARBA00022827"/>
    </source>
</evidence>
<proteinExistence type="inferred from homology"/>
<dbReference type="InterPro" id="IPR036873">
    <property type="entry name" value="Rhodanese-like_dom_sf"/>
</dbReference>
<dbReference type="InterPro" id="IPR016156">
    <property type="entry name" value="FAD/NAD-linked_Rdtase_dimer_sf"/>
</dbReference>
<dbReference type="SUPFAM" id="SSF52821">
    <property type="entry name" value="Rhodanese/Cell cycle control phosphatase"/>
    <property type="match status" value="1"/>
</dbReference>
<evidence type="ECO:0000259" key="7">
    <source>
        <dbReference type="PROSITE" id="PS50206"/>
    </source>
</evidence>
<dbReference type="PANTHER" id="PTHR43429">
    <property type="entry name" value="PYRIDINE NUCLEOTIDE-DISULFIDE OXIDOREDUCTASE DOMAIN-CONTAINING"/>
    <property type="match status" value="1"/>
</dbReference>
<dbReference type="Proteomes" id="UP000315995">
    <property type="component" value="Chromosome"/>
</dbReference>
<dbReference type="GO" id="GO:0016491">
    <property type="term" value="F:oxidoreductase activity"/>
    <property type="evidence" value="ECO:0007669"/>
    <property type="project" value="UniProtKB-KW"/>
</dbReference>
<dbReference type="InterPro" id="IPR036188">
    <property type="entry name" value="FAD/NAD-bd_sf"/>
</dbReference>
<evidence type="ECO:0000256" key="3">
    <source>
        <dbReference type="ARBA" id="ARBA00022630"/>
    </source>
</evidence>
<dbReference type="SUPFAM" id="SSF55424">
    <property type="entry name" value="FAD/NAD-linked reductases, dimerisation (C-terminal) domain"/>
    <property type="match status" value="1"/>
</dbReference>
<dbReference type="InterPro" id="IPR023753">
    <property type="entry name" value="FAD/NAD-binding_dom"/>
</dbReference>
<dbReference type="EMBL" id="CP041186">
    <property type="protein sequence ID" value="QDG54808.1"/>
    <property type="molecule type" value="Genomic_DNA"/>
</dbReference>